<feature type="chain" id="PRO_5016736665" description="DUF5330 domain-containing protein" evidence="1">
    <location>
        <begin position="27"/>
        <end position="187"/>
    </location>
</feature>
<keyword evidence="3" id="KW-1185">Reference proteome</keyword>
<evidence type="ECO:0000313" key="3">
    <source>
        <dbReference type="Proteomes" id="UP000253420"/>
    </source>
</evidence>
<organism evidence="2 3">
    <name type="scientific">Phyllobacterium salinisoli</name>
    <dbReference type="NCBI Taxonomy" id="1899321"/>
    <lineage>
        <taxon>Bacteria</taxon>
        <taxon>Pseudomonadati</taxon>
        <taxon>Pseudomonadota</taxon>
        <taxon>Alphaproteobacteria</taxon>
        <taxon>Hyphomicrobiales</taxon>
        <taxon>Phyllobacteriaceae</taxon>
        <taxon>Phyllobacterium</taxon>
    </lineage>
</organism>
<dbReference type="Proteomes" id="UP000253420">
    <property type="component" value="Unassembled WGS sequence"/>
</dbReference>
<sequence>MRFLIKTAFWLTLAFLVLPHTPLAKLAVGTDKAERAEQAAVTPAVAVGDSAAHKIPSGDGETKTGPLEAFFAAGKTVDELGSFCTRNASICETGKAVLSSLGMQAKDGARLAQEYLAQEYLAQEYQDVMPGGKPAAKAVSSAIKNIQTKIPETLKNAESISIPVPVSRQTAIGKTDGVHTGTVKQKN</sequence>
<dbReference type="OrthoDB" id="7923950at2"/>
<dbReference type="InterPro" id="IPR035220">
    <property type="entry name" value="DUF5330"/>
</dbReference>
<accession>A0A368K1N2</accession>
<proteinExistence type="predicted"/>
<dbReference type="Pfam" id="PF17264">
    <property type="entry name" value="DUF5330"/>
    <property type="match status" value="1"/>
</dbReference>
<evidence type="ECO:0000313" key="2">
    <source>
        <dbReference type="EMBL" id="RCS23297.1"/>
    </source>
</evidence>
<reference evidence="2 3" key="1">
    <citation type="submission" date="2018-07" db="EMBL/GenBank/DDBJ databases">
        <title>The draft genome of Phyllobacterium salinisoli.</title>
        <authorList>
            <person name="Liu L."/>
            <person name="Li L."/>
            <person name="Zhang X."/>
            <person name="Liang L."/>
        </authorList>
    </citation>
    <scope>NUCLEOTIDE SEQUENCE [LARGE SCALE GENOMIC DNA]</scope>
    <source>
        <strain evidence="2 3">LLAN61</strain>
    </source>
</reference>
<name>A0A368K1N2_9HYPH</name>
<dbReference type="EMBL" id="QOZG01000005">
    <property type="protein sequence ID" value="RCS23297.1"/>
    <property type="molecule type" value="Genomic_DNA"/>
</dbReference>
<dbReference type="RefSeq" id="WP_114440912.1">
    <property type="nucleotide sequence ID" value="NZ_QOZG01000005.1"/>
</dbReference>
<evidence type="ECO:0008006" key="4">
    <source>
        <dbReference type="Google" id="ProtNLM"/>
    </source>
</evidence>
<evidence type="ECO:0000256" key="1">
    <source>
        <dbReference type="SAM" id="SignalP"/>
    </source>
</evidence>
<keyword evidence="1" id="KW-0732">Signal</keyword>
<gene>
    <name evidence="2" type="ORF">DUT91_13445</name>
</gene>
<feature type="signal peptide" evidence="1">
    <location>
        <begin position="1"/>
        <end position="26"/>
    </location>
</feature>
<comment type="caution">
    <text evidence="2">The sequence shown here is derived from an EMBL/GenBank/DDBJ whole genome shotgun (WGS) entry which is preliminary data.</text>
</comment>
<protein>
    <recommendedName>
        <fullName evidence="4">DUF5330 domain-containing protein</fullName>
    </recommendedName>
</protein>
<dbReference type="AlphaFoldDB" id="A0A368K1N2"/>